<dbReference type="InterPro" id="IPR007475">
    <property type="entry name" value="UbiK"/>
</dbReference>
<evidence type="ECO:0000256" key="1">
    <source>
        <dbReference type="HAMAP-Rule" id="MF_02216"/>
    </source>
</evidence>
<dbReference type="PANTHER" id="PTHR38040:SF1">
    <property type="entry name" value="UBIQUINONE BIOSYNTHESIS ACCESSORY FACTOR UBIK"/>
    <property type="match status" value="1"/>
</dbReference>
<sequence>MANPRIFDEIGSKISELAANSPARDIEKNLKAVLSGAFGKLDLVTREEFEVQREMLAHARQRLAELEARVAVLEADAVERDSTPD</sequence>
<dbReference type="Pfam" id="PF04380">
    <property type="entry name" value="BMFP"/>
    <property type="match status" value="1"/>
</dbReference>
<keyword evidence="2" id="KW-0413">Isomerase</keyword>
<comment type="subcellular location">
    <subcellularLocation>
        <location evidence="1">Cytoplasm</location>
    </subcellularLocation>
</comment>
<dbReference type="UniPathway" id="UPA00232"/>
<dbReference type="RefSeq" id="WP_108950434.1">
    <property type="nucleotide sequence ID" value="NZ_CP022187.1"/>
</dbReference>
<evidence type="ECO:0000313" key="2">
    <source>
        <dbReference type="EMBL" id="AWI76735.1"/>
    </source>
</evidence>
<comment type="pathway">
    <text evidence="1">Cofactor biosynthesis; ubiquinone biosynthesis.</text>
</comment>
<dbReference type="EMBL" id="CP022187">
    <property type="protein sequence ID" value="AWI76735.1"/>
    <property type="molecule type" value="Genomic_DNA"/>
</dbReference>
<evidence type="ECO:0000313" key="3">
    <source>
        <dbReference type="Proteomes" id="UP000244930"/>
    </source>
</evidence>
<dbReference type="KEGG" id="acom:CEW83_17185"/>
<name>A0A2U8GWC7_9RHOO</name>
<dbReference type="HAMAP" id="MF_02216">
    <property type="entry name" value="UbiK"/>
    <property type="match status" value="1"/>
</dbReference>
<organism evidence="2 3">
    <name type="scientific">Parazoarcus communis</name>
    <dbReference type="NCBI Taxonomy" id="41977"/>
    <lineage>
        <taxon>Bacteria</taxon>
        <taxon>Pseudomonadati</taxon>
        <taxon>Pseudomonadota</taxon>
        <taxon>Betaproteobacteria</taxon>
        <taxon>Rhodocyclales</taxon>
        <taxon>Zoogloeaceae</taxon>
        <taxon>Parazoarcus</taxon>
    </lineage>
</organism>
<protein>
    <recommendedName>
        <fullName evidence="1">Ubiquinone biosynthesis accessory factor UbiK</fullName>
    </recommendedName>
</protein>
<gene>
    <name evidence="1" type="primary">ubiK</name>
    <name evidence="2" type="ORF">CEW83_17185</name>
</gene>
<dbReference type="Proteomes" id="UP000244930">
    <property type="component" value="Chromosome"/>
</dbReference>
<dbReference type="GO" id="GO:0005737">
    <property type="term" value="C:cytoplasm"/>
    <property type="evidence" value="ECO:0007669"/>
    <property type="project" value="UniProtKB-SubCell"/>
</dbReference>
<proteinExistence type="inferred from homology"/>
<dbReference type="GO" id="GO:0006744">
    <property type="term" value="P:ubiquinone biosynthetic process"/>
    <property type="evidence" value="ECO:0007669"/>
    <property type="project" value="UniProtKB-UniRule"/>
</dbReference>
<dbReference type="PANTHER" id="PTHR38040">
    <property type="entry name" value="UBIQUINONE BIOSYNTHESIS ACCESSORY FACTOR UBIK"/>
    <property type="match status" value="1"/>
</dbReference>
<comment type="similarity">
    <text evidence="1">Belongs to the UbiK family.</text>
</comment>
<reference evidence="2 3" key="1">
    <citation type="submission" date="2017-06" db="EMBL/GenBank/DDBJ databases">
        <title>Azoarcus.</title>
        <authorList>
            <person name="Woo J.-H."/>
            <person name="Kim H.-S."/>
        </authorList>
    </citation>
    <scope>NUCLEOTIDE SEQUENCE [LARGE SCALE GENOMIC DNA]</scope>
    <source>
        <strain evidence="2 3">TSPY31</strain>
    </source>
</reference>
<keyword evidence="1" id="KW-0963">Cytoplasm</keyword>
<keyword evidence="1" id="KW-0831">Ubiquinone biosynthesis</keyword>
<accession>A0A2U8GWC7</accession>
<keyword evidence="1" id="KW-0175">Coiled coil</keyword>
<keyword evidence="3" id="KW-1185">Reference proteome</keyword>
<feature type="coiled-coil region" evidence="1">
    <location>
        <begin position="49"/>
        <end position="76"/>
    </location>
</feature>
<dbReference type="AlphaFoldDB" id="A0A2U8GWC7"/>
<dbReference type="GO" id="GO:0016853">
    <property type="term" value="F:isomerase activity"/>
    <property type="evidence" value="ECO:0007669"/>
    <property type="project" value="UniProtKB-KW"/>
</dbReference>
<comment type="function">
    <text evidence="1">Required for efficient ubiquinone (coenzyme Q) biosynthesis. UbiK is probably an accessory factor of Ubi enzymes and facilitates ubiquinone biosynthesis by acting as an assembly factor, a targeting factor, or both.</text>
</comment>